<protein>
    <submittedName>
        <fullName evidence="6">LacI family transcriptional regulator</fullName>
    </submittedName>
</protein>
<sequence>MVEEGANVTDNGSGEPTADEQSSPDDKPGSVTIAYIAESAGVSIPTVSKVLNGRPGVSDQTRARVEELINRYGYRKSAANRANVVELVFRELESLWAVEIIRGVERVARRNRVGVMVSELALHDSQPMSIDDTVRRRPNCVLSVSRLSQKEREQLEAKGIPFVVIHPIDDLPDDVPFVGATNFRGGHTAVRHLLGLGHRRIAMITGPDHPYCLARKAGYLAALAEAGVPGEPDLLVQTQLTREEGHAAARELLSRDDRPTAVFTANDLQAVGVYQAARELGLSVPADLSVVGFDDLPIAAWVEPPLTTVHQPLTEMAVAATDLALALGRGEEVGQVGLEIATTLTVRASTAPPKARPARAARKEPK</sequence>
<dbReference type="Gene3D" id="1.10.260.40">
    <property type="entry name" value="lambda repressor-like DNA-binding domains"/>
    <property type="match status" value="1"/>
</dbReference>
<dbReference type="GO" id="GO:0000976">
    <property type="term" value="F:transcription cis-regulatory region binding"/>
    <property type="evidence" value="ECO:0007669"/>
    <property type="project" value="TreeGrafter"/>
</dbReference>
<evidence type="ECO:0000313" key="6">
    <source>
        <dbReference type="EMBL" id="OIK07806.1"/>
    </source>
</evidence>
<dbReference type="InterPro" id="IPR000843">
    <property type="entry name" value="HTH_LacI"/>
</dbReference>
<dbReference type="EMBL" id="MLYO01000009">
    <property type="protein sequence ID" value="OIK07806.1"/>
    <property type="molecule type" value="Genomic_DNA"/>
</dbReference>
<dbReference type="Gene3D" id="3.40.50.2300">
    <property type="match status" value="2"/>
</dbReference>
<dbReference type="SUPFAM" id="SSF47413">
    <property type="entry name" value="lambda repressor-like DNA-binding domains"/>
    <property type="match status" value="1"/>
</dbReference>
<keyword evidence="3" id="KW-0804">Transcription</keyword>
<reference evidence="6 7" key="1">
    <citation type="submission" date="2016-10" db="EMBL/GenBank/DDBJ databases">
        <title>Genome sequence of Streptomyces sp. MUSC 1.</title>
        <authorList>
            <person name="Lee L.-H."/>
            <person name="Ser H.-L."/>
            <person name="Law J.W.-F."/>
        </authorList>
    </citation>
    <scope>NUCLEOTIDE SEQUENCE [LARGE SCALE GENOMIC DNA]</scope>
    <source>
        <strain evidence="6 7">MUSC 1</strain>
    </source>
</reference>
<keyword evidence="1" id="KW-0805">Transcription regulation</keyword>
<keyword evidence="2" id="KW-0238">DNA-binding</keyword>
<dbReference type="SUPFAM" id="SSF53822">
    <property type="entry name" value="Periplasmic binding protein-like I"/>
    <property type="match status" value="1"/>
</dbReference>
<evidence type="ECO:0000256" key="4">
    <source>
        <dbReference type="SAM" id="MobiDB-lite"/>
    </source>
</evidence>
<evidence type="ECO:0000256" key="1">
    <source>
        <dbReference type="ARBA" id="ARBA00023015"/>
    </source>
</evidence>
<dbReference type="SMART" id="SM00354">
    <property type="entry name" value="HTH_LACI"/>
    <property type="match status" value="1"/>
</dbReference>
<name>A0A1S2QQS3_9ACTN</name>
<proteinExistence type="predicted"/>
<feature type="domain" description="HTH lacI-type" evidence="5">
    <location>
        <begin position="31"/>
        <end position="85"/>
    </location>
</feature>
<accession>A0A1S2QQS3</accession>
<dbReference type="Pfam" id="PF13377">
    <property type="entry name" value="Peripla_BP_3"/>
    <property type="match status" value="1"/>
</dbReference>
<dbReference type="InterPro" id="IPR010982">
    <property type="entry name" value="Lambda_DNA-bd_dom_sf"/>
</dbReference>
<feature type="region of interest" description="Disordered" evidence="4">
    <location>
        <begin position="1"/>
        <end position="30"/>
    </location>
</feature>
<dbReference type="CDD" id="cd01392">
    <property type="entry name" value="HTH_LacI"/>
    <property type="match status" value="1"/>
</dbReference>
<evidence type="ECO:0000259" key="5">
    <source>
        <dbReference type="PROSITE" id="PS50932"/>
    </source>
</evidence>
<dbReference type="PANTHER" id="PTHR30146:SF153">
    <property type="entry name" value="LACTOSE OPERON REPRESSOR"/>
    <property type="match status" value="1"/>
</dbReference>
<dbReference type="Proteomes" id="UP000179642">
    <property type="component" value="Unassembled WGS sequence"/>
</dbReference>
<comment type="caution">
    <text evidence="6">The sequence shown here is derived from an EMBL/GenBank/DDBJ whole genome shotgun (WGS) entry which is preliminary data.</text>
</comment>
<dbReference type="Pfam" id="PF00356">
    <property type="entry name" value="LacI"/>
    <property type="match status" value="1"/>
</dbReference>
<evidence type="ECO:0000256" key="2">
    <source>
        <dbReference type="ARBA" id="ARBA00023125"/>
    </source>
</evidence>
<gene>
    <name evidence="6" type="ORF">BIV23_02205</name>
</gene>
<dbReference type="InterPro" id="IPR046335">
    <property type="entry name" value="LacI/GalR-like_sensor"/>
</dbReference>
<dbReference type="PROSITE" id="PS50932">
    <property type="entry name" value="HTH_LACI_2"/>
    <property type="match status" value="1"/>
</dbReference>
<dbReference type="GO" id="GO:0003700">
    <property type="term" value="F:DNA-binding transcription factor activity"/>
    <property type="evidence" value="ECO:0007669"/>
    <property type="project" value="TreeGrafter"/>
</dbReference>
<evidence type="ECO:0000256" key="3">
    <source>
        <dbReference type="ARBA" id="ARBA00023163"/>
    </source>
</evidence>
<organism evidence="6 7">
    <name type="scientific">Streptomyces monashensis</name>
    <dbReference type="NCBI Taxonomy" id="1678012"/>
    <lineage>
        <taxon>Bacteria</taxon>
        <taxon>Bacillati</taxon>
        <taxon>Actinomycetota</taxon>
        <taxon>Actinomycetes</taxon>
        <taxon>Kitasatosporales</taxon>
        <taxon>Streptomycetaceae</taxon>
        <taxon>Streptomyces</taxon>
    </lineage>
</organism>
<keyword evidence="7" id="KW-1185">Reference proteome</keyword>
<dbReference type="AlphaFoldDB" id="A0A1S2QQS3"/>
<dbReference type="InterPro" id="IPR028082">
    <property type="entry name" value="Peripla_BP_I"/>
</dbReference>
<dbReference type="OrthoDB" id="128688at2"/>
<evidence type="ECO:0000313" key="7">
    <source>
        <dbReference type="Proteomes" id="UP000179642"/>
    </source>
</evidence>
<dbReference type="PANTHER" id="PTHR30146">
    <property type="entry name" value="LACI-RELATED TRANSCRIPTIONAL REPRESSOR"/>
    <property type="match status" value="1"/>
</dbReference>